<dbReference type="InterPro" id="IPR000644">
    <property type="entry name" value="CBS_dom"/>
</dbReference>
<evidence type="ECO:0000256" key="5">
    <source>
        <dbReference type="ARBA" id="ARBA00022842"/>
    </source>
</evidence>
<gene>
    <name evidence="11" type="ORF">GCM10023321_47390</name>
</gene>
<evidence type="ECO:0000256" key="6">
    <source>
        <dbReference type="ARBA" id="ARBA00022989"/>
    </source>
</evidence>
<feature type="transmembrane region" description="Helical" evidence="9">
    <location>
        <begin position="309"/>
        <end position="332"/>
    </location>
</feature>
<dbReference type="PROSITE" id="PS51371">
    <property type="entry name" value="CBS"/>
    <property type="match status" value="1"/>
</dbReference>
<dbReference type="PANTHER" id="PTHR41394:SF5">
    <property type="entry name" value="SLC41A_MGTE INTEGRAL MEMBRANE DOMAIN-CONTAINING PROTEIN"/>
    <property type="match status" value="1"/>
</dbReference>
<dbReference type="Gene3D" id="3.10.580.10">
    <property type="entry name" value="CBS-domain"/>
    <property type="match status" value="1"/>
</dbReference>
<evidence type="ECO:0000313" key="12">
    <source>
        <dbReference type="Proteomes" id="UP001428817"/>
    </source>
</evidence>
<keyword evidence="8" id="KW-0129">CBS domain</keyword>
<dbReference type="PANTHER" id="PTHR41394">
    <property type="entry name" value="MAGNESIUM TRANSPORTER MGTE"/>
    <property type="match status" value="1"/>
</dbReference>
<keyword evidence="7 9" id="KW-0472">Membrane</keyword>
<dbReference type="RefSeq" id="WP_345703078.1">
    <property type="nucleotide sequence ID" value="NZ_BAABJP010000026.1"/>
</dbReference>
<evidence type="ECO:0000256" key="7">
    <source>
        <dbReference type="ARBA" id="ARBA00023136"/>
    </source>
</evidence>
<dbReference type="InterPro" id="IPR046342">
    <property type="entry name" value="CBS_dom_sf"/>
</dbReference>
<evidence type="ECO:0000256" key="3">
    <source>
        <dbReference type="ARBA" id="ARBA00022448"/>
    </source>
</evidence>
<dbReference type="EMBL" id="BAABJP010000026">
    <property type="protein sequence ID" value="GAA5162185.1"/>
    <property type="molecule type" value="Genomic_DNA"/>
</dbReference>
<dbReference type="SUPFAM" id="SSF161093">
    <property type="entry name" value="MgtE membrane domain-like"/>
    <property type="match status" value="1"/>
</dbReference>
<comment type="caution">
    <text evidence="11">The sequence shown here is derived from an EMBL/GenBank/DDBJ whole genome shotgun (WGS) entry which is preliminary data.</text>
</comment>
<keyword evidence="4 9" id="KW-0812">Transmembrane</keyword>
<feature type="domain" description="CBS" evidence="10">
    <location>
        <begin position="87"/>
        <end position="143"/>
    </location>
</feature>
<proteinExistence type="inferred from homology"/>
<comment type="subcellular location">
    <subcellularLocation>
        <location evidence="1">Membrane</location>
        <topology evidence="1">Multi-pass membrane protein</topology>
    </subcellularLocation>
</comment>
<keyword evidence="12" id="KW-1185">Reference proteome</keyword>
<evidence type="ECO:0000256" key="1">
    <source>
        <dbReference type="ARBA" id="ARBA00004141"/>
    </source>
</evidence>
<feature type="transmembrane region" description="Helical" evidence="9">
    <location>
        <begin position="273"/>
        <end position="297"/>
    </location>
</feature>
<evidence type="ECO:0000313" key="11">
    <source>
        <dbReference type="EMBL" id="GAA5162185.1"/>
    </source>
</evidence>
<evidence type="ECO:0000256" key="9">
    <source>
        <dbReference type="SAM" id="Phobius"/>
    </source>
</evidence>
<dbReference type="Gene3D" id="1.10.357.20">
    <property type="entry name" value="SLC41 divalent cation transporters, integral membrane domain"/>
    <property type="match status" value="1"/>
</dbReference>
<evidence type="ECO:0000259" key="10">
    <source>
        <dbReference type="PROSITE" id="PS51371"/>
    </source>
</evidence>
<keyword evidence="5" id="KW-0460">Magnesium</keyword>
<reference evidence="12" key="1">
    <citation type="journal article" date="2019" name="Int. J. Syst. Evol. Microbiol.">
        <title>The Global Catalogue of Microorganisms (GCM) 10K type strain sequencing project: providing services to taxonomists for standard genome sequencing and annotation.</title>
        <authorList>
            <consortium name="The Broad Institute Genomics Platform"/>
            <consortium name="The Broad Institute Genome Sequencing Center for Infectious Disease"/>
            <person name="Wu L."/>
            <person name="Ma J."/>
        </authorList>
    </citation>
    <scope>NUCLEOTIDE SEQUENCE [LARGE SCALE GENOMIC DNA]</scope>
    <source>
        <strain evidence="12">JCM 18303</strain>
    </source>
</reference>
<feature type="transmembrane region" description="Helical" evidence="9">
    <location>
        <begin position="248"/>
        <end position="267"/>
    </location>
</feature>
<dbReference type="SUPFAM" id="SSF54631">
    <property type="entry name" value="CBS-domain pair"/>
    <property type="match status" value="1"/>
</dbReference>
<organism evidence="11 12">
    <name type="scientific">Pseudonocardia eucalypti</name>
    <dbReference type="NCBI Taxonomy" id="648755"/>
    <lineage>
        <taxon>Bacteria</taxon>
        <taxon>Bacillati</taxon>
        <taxon>Actinomycetota</taxon>
        <taxon>Actinomycetes</taxon>
        <taxon>Pseudonocardiales</taxon>
        <taxon>Pseudonocardiaceae</taxon>
        <taxon>Pseudonocardia</taxon>
    </lineage>
</organism>
<name>A0ABP9QI56_9PSEU</name>
<feature type="transmembrane region" description="Helical" evidence="9">
    <location>
        <begin position="174"/>
        <end position="194"/>
    </location>
</feature>
<keyword evidence="6 9" id="KW-1133">Transmembrane helix</keyword>
<dbReference type="Proteomes" id="UP001428817">
    <property type="component" value="Unassembled WGS sequence"/>
</dbReference>
<dbReference type="InterPro" id="IPR006667">
    <property type="entry name" value="SLC41_membr_dom"/>
</dbReference>
<keyword evidence="3" id="KW-0813">Transport</keyword>
<evidence type="ECO:0000256" key="8">
    <source>
        <dbReference type="PROSITE-ProRule" id="PRU00703"/>
    </source>
</evidence>
<dbReference type="Pfam" id="PF00571">
    <property type="entry name" value="CBS"/>
    <property type="match status" value="1"/>
</dbReference>
<comment type="similarity">
    <text evidence="2">Belongs to the SLC41A transporter family.</text>
</comment>
<protein>
    <submittedName>
        <fullName evidence="11">Magnesium transporter</fullName>
    </submittedName>
</protein>
<evidence type="ECO:0000256" key="2">
    <source>
        <dbReference type="ARBA" id="ARBA00009749"/>
    </source>
</evidence>
<sequence length="333" mass="34863">MTAHAGHGAEIRERHTDLLETAAAHASMRVPLTTVESTVGEVLDGMRGRSFDTAAIAAVIDGDILCGVIALEQALARPPATPVAEVMDAHPPTVAPGVDQERAAWRAVRHGVAALAVVDADGRFRGVIPPRRLLAVLLAEHDEDIARLGGYLRSTEAASTAATEGVAHRLWHRLPWLALGLAGAFLAAVIVGSFEQQLERQVVLAFFLPGVVYLADAVGTQTEAVVIRGLSVGVSISRVARREAITGLLLGVLFALVSYPIVLLIWAEPPVAATVAVALFAASSIATVIAMVLPWALQRMGRDPAFGSGPLATVVQDLLSIAIYFATATAIAV</sequence>
<accession>A0ABP9QI56</accession>
<dbReference type="InterPro" id="IPR036739">
    <property type="entry name" value="SLC41_membr_dom_sf"/>
</dbReference>
<feature type="transmembrane region" description="Helical" evidence="9">
    <location>
        <begin position="206"/>
        <end position="227"/>
    </location>
</feature>
<evidence type="ECO:0000256" key="4">
    <source>
        <dbReference type="ARBA" id="ARBA00022692"/>
    </source>
</evidence>
<dbReference type="Pfam" id="PF01769">
    <property type="entry name" value="MgtE"/>
    <property type="match status" value="1"/>
</dbReference>